<feature type="compositionally biased region" description="Basic and acidic residues" evidence="1">
    <location>
        <begin position="39"/>
        <end position="51"/>
    </location>
</feature>
<protein>
    <submittedName>
        <fullName evidence="2">Uncharacterized protein</fullName>
    </submittedName>
</protein>
<proteinExistence type="predicted"/>
<sequence length="103" mass="10897">MTPRKKHGIISSQCFINSNNEKSASTGSVANAQESSSLGRKEVKRGGRDSSDATMTAAFPKAHGVENASRCSGLENTGNTTSPHFHKSVTPPNTDCAKAHLLR</sequence>
<dbReference type="AlphaFoldDB" id="A0A8J2Q5I1"/>
<evidence type="ECO:0000313" key="2">
    <source>
        <dbReference type="EMBL" id="CAG9533096.1"/>
    </source>
</evidence>
<feature type="region of interest" description="Disordered" evidence="1">
    <location>
        <begin position="1"/>
        <end position="103"/>
    </location>
</feature>
<feature type="compositionally biased region" description="Polar residues" evidence="1">
    <location>
        <begin position="10"/>
        <end position="38"/>
    </location>
</feature>
<organism evidence="2 3">
    <name type="scientific">Cercopithifilaria johnstoni</name>
    <dbReference type="NCBI Taxonomy" id="2874296"/>
    <lineage>
        <taxon>Eukaryota</taxon>
        <taxon>Metazoa</taxon>
        <taxon>Ecdysozoa</taxon>
        <taxon>Nematoda</taxon>
        <taxon>Chromadorea</taxon>
        <taxon>Rhabditida</taxon>
        <taxon>Spirurina</taxon>
        <taxon>Spiruromorpha</taxon>
        <taxon>Filarioidea</taxon>
        <taxon>Onchocercidae</taxon>
        <taxon>Cercopithifilaria</taxon>
    </lineage>
</organism>
<reference evidence="2" key="1">
    <citation type="submission" date="2021-09" db="EMBL/GenBank/DDBJ databases">
        <authorList>
            <consortium name="Pathogen Informatics"/>
        </authorList>
    </citation>
    <scope>NUCLEOTIDE SEQUENCE</scope>
</reference>
<comment type="caution">
    <text evidence="2">The sequence shown here is derived from an EMBL/GenBank/DDBJ whole genome shotgun (WGS) entry which is preliminary data.</text>
</comment>
<evidence type="ECO:0000313" key="3">
    <source>
        <dbReference type="Proteomes" id="UP000746747"/>
    </source>
</evidence>
<feature type="compositionally biased region" description="Polar residues" evidence="1">
    <location>
        <begin position="74"/>
        <end position="83"/>
    </location>
</feature>
<name>A0A8J2Q5I1_9BILA</name>
<evidence type="ECO:0000256" key="1">
    <source>
        <dbReference type="SAM" id="MobiDB-lite"/>
    </source>
</evidence>
<accession>A0A8J2Q5I1</accession>
<keyword evidence="3" id="KW-1185">Reference proteome</keyword>
<dbReference type="Proteomes" id="UP000746747">
    <property type="component" value="Unassembled WGS sequence"/>
</dbReference>
<dbReference type="EMBL" id="CAKAEH010001194">
    <property type="protein sequence ID" value="CAG9533096.1"/>
    <property type="molecule type" value="Genomic_DNA"/>
</dbReference>
<gene>
    <name evidence="2" type="ORF">CJOHNSTONI_LOCUS3352</name>
</gene>